<dbReference type="Pfam" id="PF14035">
    <property type="entry name" value="YlzJ"/>
    <property type="match status" value="1"/>
</dbReference>
<proteinExistence type="predicted"/>
<dbReference type="RefSeq" id="WP_076168012.1">
    <property type="nucleotide sequence ID" value="NZ_MRTP01000001.1"/>
</dbReference>
<comment type="caution">
    <text evidence="1">The sequence shown here is derived from an EMBL/GenBank/DDBJ whole genome shotgun (WGS) entry which is preliminary data.</text>
</comment>
<dbReference type="STRING" id="297318.BK138_07800"/>
<name>A0A1R1F317_9BACL</name>
<dbReference type="AlphaFoldDB" id="A0A1R1F317"/>
<protein>
    <recommendedName>
        <fullName evidence="3">YlzJ-like protein</fullName>
    </recommendedName>
</protein>
<keyword evidence="2" id="KW-1185">Reference proteome</keyword>
<dbReference type="InterPro" id="IPR025619">
    <property type="entry name" value="YlzJ"/>
</dbReference>
<evidence type="ECO:0000313" key="1">
    <source>
        <dbReference type="EMBL" id="OMF58412.1"/>
    </source>
</evidence>
<evidence type="ECO:0008006" key="3">
    <source>
        <dbReference type="Google" id="ProtNLM"/>
    </source>
</evidence>
<sequence length="72" mass="8035">MTLHTIMPLDAVWEEGFTPVQTAEVRLQGVLMEVKPLDAGRAEIVRLLDCPLESYLNPAFAPGQVIRYIPTL</sequence>
<gene>
    <name evidence="1" type="ORF">BK138_07800</name>
</gene>
<evidence type="ECO:0000313" key="2">
    <source>
        <dbReference type="Proteomes" id="UP000187172"/>
    </source>
</evidence>
<organism evidence="1 2">
    <name type="scientific">Paenibacillus rhizosphaerae</name>
    <dbReference type="NCBI Taxonomy" id="297318"/>
    <lineage>
        <taxon>Bacteria</taxon>
        <taxon>Bacillati</taxon>
        <taxon>Bacillota</taxon>
        <taxon>Bacilli</taxon>
        <taxon>Bacillales</taxon>
        <taxon>Paenibacillaceae</taxon>
        <taxon>Paenibacillus</taxon>
    </lineage>
</organism>
<reference evidence="1 2" key="1">
    <citation type="submission" date="2016-11" db="EMBL/GenBank/DDBJ databases">
        <title>Paenibacillus species isolates.</title>
        <authorList>
            <person name="Beno S.M."/>
        </authorList>
    </citation>
    <scope>NUCLEOTIDE SEQUENCE [LARGE SCALE GENOMIC DNA]</scope>
    <source>
        <strain evidence="1 2">FSL R5-0378</strain>
    </source>
</reference>
<dbReference type="Proteomes" id="UP000187172">
    <property type="component" value="Unassembled WGS sequence"/>
</dbReference>
<accession>A0A1R1F317</accession>
<dbReference type="EMBL" id="MRTP01000001">
    <property type="protein sequence ID" value="OMF58412.1"/>
    <property type="molecule type" value="Genomic_DNA"/>
</dbReference>